<dbReference type="EMBL" id="BRXR01000001">
    <property type="protein sequence ID" value="GLC31294.1"/>
    <property type="molecule type" value="Genomic_DNA"/>
</dbReference>
<accession>A0ABQ5N7W7</accession>
<protein>
    <recommendedName>
        <fullName evidence="3">Spo0E family sporulation regulatory protein-aspartic acid phosphatase</fullName>
    </recommendedName>
</protein>
<gene>
    <name evidence="1" type="ORF">bsdE14_27040</name>
</gene>
<dbReference type="InterPro" id="IPR018540">
    <property type="entry name" value="Spo0E-like"/>
</dbReference>
<organism evidence="1 2">
    <name type="scientific">Clostridium omnivorum</name>
    <dbReference type="NCBI Taxonomy" id="1604902"/>
    <lineage>
        <taxon>Bacteria</taxon>
        <taxon>Bacillati</taxon>
        <taxon>Bacillota</taxon>
        <taxon>Clostridia</taxon>
        <taxon>Eubacteriales</taxon>
        <taxon>Clostridiaceae</taxon>
        <taxon>Clostridium</taxon>
    </lineage>
</organism>
<dbReference type="SUPFAM" id="SSF140500">
    <property type="entry name" value="BAS1536-like"/>
    <property type="match status" value="1"/>
</dbReference>
<dbReference type="RefSeq" id="WP_264850575.1">
    <property type="nucleotide sequence ID" value="NZ_BRXR01000001.1"/>
</dbReference>
<name>A0ABQ5N7W7_9CLOT</name>
<dbReference type="Pfam" id="PF09388">
    <property type="entry name" value="SpoOE-like"/>
    <property type="match status" value="1"/>
</dbReference>
<dbReference type="InterPro" id="IPR037208">
    <property type="entry name" value="Spo0E-like_sf"/>
</dbReference>
<evidence type="ECO:0008006" key="3">
    <source>
        <dbReference type="Google" id="ProtNLM"/>
    </source>
</evidence>
<comment type="caution">
    <text evidence="1">The sequence shown here is derived from an EMBL/GenBank/DDBJ whole genome shotgun (WGS) entry which is preliminary data.</text>
</comment>
<reference evidence="1 2" key="1">
    <citation type="journal article" date="2024" name="Int. J. Syst. Evol. Microbiol.">
        <title>Clostridium omnivorum sp. nov., isolated from anoxic soil under the treatment of reductive soil disinfestation.</title>
        <authorList>
            <person name="Ueki A."/>
            <person name="Tonouchi A."/>
            <person name="Kaku N."/>
            <person name="Honma S."/>
            <person name="Ueki K."/>
        </authorList>
    </citation>
    <scope>NUCLEOTIDE SEQUENCE [LARGE SCALE GENOMIC DNA]</scope>
    <source>
        <strain evidence="1 2">E14</strain>
    </source>
</reference>
<keyword evidence="2" id="KW-1185">Reference proteome</keyword>
<proteinExistence type="predicted"/>
<evidence type="ECO:0000313" key="2">
    <source>
        <dbReference type="Proteomes" id="UP001208567"/>
    </source>
</evidence>
<dbReference type="Proteomes" id="UP001208567">
    <property type="component" value="Unassembled WGS sequence"/>
</dbReference>
<sequence>MEEKIISVRTLLDNLVSEDNTVLSAGKILEVSKQLDILIAEYYKESSIVI</sequence>
<evidence type="ECO:0000313" key="1">
    <source>
        <dbReference type="EMBL" id="GLC31294.1"/>
    </source>
</evidence>